<dbReference type="GO" id="GO:0003677">
    <property type="term" value="F:DNA binding"/>
    <property type="evidence" value="ECO:0007669"/>
    <property type="project" value="InterPro"/>
</dbReference>
<evidence type="ECO:0000259" key="3">
    <source>
        <dbReference type="Pfam" id="PF08281"/>
    </source>
</evidence>
<accession>A0A4R6TQP8</accession>
<dbReference type="EMBL" id="SNYJ01000022">
    <property type="protein sequence ID" value="TDQ35269.1"/>
    <property type="molecule type" value="Genomic_DNA"/>
</dbReference>
<sequence>MANEKQTLAHKDYAAGLKYKEIAEKHGVSINTVKSWKQRHGWTRKKGAHKTEKGAHKKAGAPVGSKNALGNRGGSAPARNQNASTHGLFAKFLPAETREIIETMQERSMADLIYDQIEIQFAAIIRAQQIMYVRDQEDMTKEVKKTEKSEGDNFSDEKEEWEIQFAWDKHATFLTAQSRAMGEFRSLVRQFDEMAHADDERRLRLEQMSLNVEKTKAEVDKANNNNDDSINIVISRASRSEVGDVDE</sequence>
<proteinExistence type="predicted"/>
<feature type="region of interest" description="Disordered" evidence="2">
    <location>
        <begin position="39"/>
        <end position="81"/>
    </location>
</feature>
<feature type="compositionally biased region" description="Basic residues" evidence="2">
    <location>
        <begin position="39"/>
        <end position="48"/>
    </location>
</feature>
<dbReference type="NCBIfam" id="NF040601">
    <property type="entry name" value="TerS_not_xtmA"/>
    <property type="match status" value="1"/>
</dbReference>
<dbReference type="RefSeq" id="WP_133581977.1">
    <property type="nucleotide sequence ID" value="NZ_SNYJ01000022.1"/>
</dbReference>
<reference evidence="4 5" key="1">
    <citation type="submission" date="2019-03" db="EMBL/GenBank/DDBJ databases">
        <title>Genomic Encyclopedia of Type Strains, Phase IV (KMG-IV): sequencing the most valuable type-strain genomes for metagenomic binning, comparative biology and taxonomic classification.</title>
        <authorList>
            <person name="Goeker M."/>
        </authorList>
    </citation>
    <scope>NUCLEOTIDE SEQUENCE [LARGE SCALE GENOMIC DNA]</scope>
    <source>
        <strain evidence="4 5">DSM 28697</strain>
    </source>
</reference>
<dbReference type="InterPro" id="IPR013249">
    <property type="entry name" value="RNA_pol_sigma70_r4_t2"/>
</dbReference>
<feature type="domain" description="RNA polymerase sigma factor 70 region 4 type 2" evidence="3">
    <location>
        <begin position="13"/>
        <end position="39"/>
    </location>
</feature>
<dbReference type="Proteomes" id="UP000295632">
    <property type="component" value="Unassembled WGS sequence"/>
</dbReference>
<dbReference type="Gene3D" id="1.10.10.60">
    <property type="entry name" value="Homeodomain-like"/>
    <property type="match status" value="1"/>
</dbReference>
<dbReference type="AlphaFoldDB" id="A0A4R6TQP8"/>
<evidence type="ECO:0000313" key="5">
    <source>
        <dbReference type="Proteomes" id="UP000295632"/>
    </source>
</evidence>
<organism evidence="4 5">
    <name type="scientific">Aureibacillus halotolerans</name>
    <dbReference type="NCBI Taxonomy" id="1508390"/>
    <lineage>
        <taxon>Bacteria</taxon>
        <taxon>Bacillati</taxon>
        <taxon>Bacillota</taxon>
        <taxon>Bacilli</taxon>
        <taxon>Bacillales</taxon>
        <taxon>Bacillaceae</taxon>
        <taxon>Aureibacillus</taxon>
    </lineage>
</organism>
<keyword evidence="5" id="KW-1185">Reference proteome</keyword>
<protein>
    <submittedName>
        <fullName evidence="4">Uncharacterized protein YjcR</fullName>
    </submittedName>
</protein>
<dbReference type="Pfam" id="PF08281">
    <property type="entry name" value="Sigma70_r4_2"/>
    <property type="match status" value="1"/>
</dbReference>
<dbReference type="GO" id="GO:0006352">
    <property type="term" value="P:DNA-templated transcription initiation"/>
    <property type="evidence" value="ECO:0007669"/>
    <property type="project" value="InterPro"/>
</dbReference>
<feature type="coiled-coil region" evidence="1">
    <location>
        <begin position="205"/>
        <end position="232"/>
    </location>
</feature>
<dbReference type="OrthoDB" id="7358785at2"/>
<gene>
    <name evidence="4" type="ORF">EV213_12256</name>
</gene>
<comment type="caution">
    <text evidence="4">The sequence shown here is derived from an EMBL/GenBank/DDBJ whole genome shotgun (WGS) entry which is preliminary data.</text>
</comment>
<evidence type="ECO:0000256" key="2">
    <source>
        <dbReference type="SAM" id="MobiDB-lite"/>
    </source>
</evidence>
<keyword evidence="1" id="KW-0175">Coiled coil</keyword>
<dbReference type="GO" id="GO:0016987">
    <property type="term" value="F:sigma factor activity"/>
    <property type="evidence" value="ECO:0007669"/>
    <property type="project" value="InterPro"/>
</dbReference>
<name>A0A4R6TQP8_9BACI</name>
<evidence type="ECO:0000256" key="1">
    <source>
        <dbReference type="SAM" id="Coils"/>
    </source>
</evidence>
<evidence type="ECO:0000313" key="4">
    <source>
        <dbReference type="EMBL" id="TDQ35269.1"/>
    </source>
</evidence>